<evidence type="ECO:0000256" key="2">
    <source>
        <dbReference type="ARBA" id="ARBA00023082"/>
    </source>
</evidence>
<feature type="non-terminal residue" evidence="6">
    <location>
        <position position="79"/>
    </location>
</feature>
<dbReference type="Pfam" id="PF04542">
    <property type="entry name" value="Sigma70_r2"/>
    <property type="match status" value="1"/>
</dbReference>
<dbReference type="GO" id="GO:0016987">
    <property type="term" value="F:sigma factor activity"/>
    <property type="evidence" value="ECO:0007669"/>
    <property type="project" value="UniProtKB-KW"/>
</dbReference>
<protein>
    <recommendedName>
        <fullName evidence="5">RNA polymerase sigma-70 region 2 domain-containing protein</fullName>
    </recommendedName>
</protein>
<comment type="caution">
    <text evidence="6">The sequence shown here is derived from an EMBL/GenBank/DDBJ whole genome shotgun (WGS) entry which is preliminary data.</text>
</comment>
<evidence type="ECO:0000256" key="1">
    <source>
        <dbReference type="ARBA" id="ARBA00023015"/>
    </source>
</evidence>
<dbReference type="Proteomes" id="UP000050509">
    <property type="component" value="Unassembled WGS sequence"/>
</dbReference>
<sequence>MQTPAPDELVRLCQRTLPSDTRAFELLVSMYKERVYATAYRLMGDRQDAEDQAQEVFLKVYRGIRQLEDPAMFTSWVYR</sequence>
<organism evidence="6 7">
    <name type="scientific">Kouleothrix aurantiaca</name>
    <dbReference type="NCBI Taxonomy" id="186479"/>
    <lineage>
        <taxon>Bacteria</taxon>
        <taxon>Bacillati</taxon>
        <taxon>Chloroflexota</taxon>
        <taxon>Chloroflexia</taxon>
        <taxon>Chloroflexales</taxon>
        <taxon>Roseiflexineae</taxon>
        <taxon>Roseiflexaceae</taxon>
        <taxon>Kouleothrix</taxon>
    </lineage>
</organism>
<keyword evidence="7" id="KW-1185">Reference proteome</keyword>
<feature type="domain" description="RNA polymerase sigma-70 region 2" evidence="5">
    <location>
        <begin position="27"/>
        <end position="79"/>
    </location>
</feature>
<dbReference type="GO" id="GO:0003677">
    <property type="term" value="F:DNA binding"/>
    <property type="evidence" value="ECO:0007669"/>
    <property type="project" value="UniProtKB-KW"/>
</dbReference>
<dbReference type="Gene3D" id="1.10.1740.10">
    <property type="match status" value="1"/>
</dbReference>
<dbReference type="InterPro" id="IPR039425">
    <property type="entry name" value="RNA_pol_sigma-70-like"/>
</dbReference>
<evidence type="ECO:0000313" key="6">
    <source>
        <dbReference type="EMBL" id="KPV52563.1"/>
    </source>
</evidence>
<accession>A0A0P9D111</accession>
<dbReference type="PANTHER" id="PTHR43133:SF8">
    <property type="entry name" value="RNA POLYMERASE SIGMA FACTOR HI_1459-RELATED"/>
    <property type="match status" value="1"/>
</dbReference>
<dbReference type="AlphaFoldDB" id="A0A0P9D111"/>
<keyword evidence="2" id="KW-0731">Sigma factor</keyword>
<evidence type="ECO:0000259" key="5">
    <source>
        <dbReference type="Pfam" id="PF04542"/>
    </source>
</evidence>
<dbReference type="PANTHER" id="PTHR43133">
    <property type="entry name" value="RNA POLYMERASE ECF-TYPE SIGMA FACTO"/>
    <property type="match status" value="1"/>
</dbReference>
<dbReference type="SUPFAM" id="SSF88946">
    <property type="entry name" value="Sigma2 domain of RNA polymerase sigma factors"/>
    <property type="match status" value="1"/>
</dbReference>
<evidence type="ECO:0000256" key="3">
    <source>
        <dbReference type="ARBA" id="ARBA00023125"/>
    </source>
</evidence>
<proteinExistence type="predicted"/>
<evidence type="ECO:0000256" key="4">
    <source>
        <dbReference type="ARBA" id="ARBA00023163"/>
    </source>
</evidence>
<dbReference type="InterPro" id="IPR007627">
    <property type="entry name" value="RNA_pol_sigma70_r2"/>
</dbReference>
<gene>
    <name evidence="6" type="ORF">SE17_14760</name>
</gene>
<evidence type="ECO:0000313" key="7">
    <source>
        <dbReference type="Proteomes" id="UP000050509"/>
    </source>
</evidence>
<keyword evidence="4" id="KW-0804">Transcription</keyword>
<dbReference type="InterPro" id="IPR013325">
    <property type="entry name" value="RNA_pol_sigma_r2"/>
</dbReference>
<name>A0A0P9D111_9CHLR</name>
<dbReference type="EMBL" id="LJCR01000503">
    <property type="protein sequence ID" value="KPV52563.1"/>
    <property type="molecule type" value="Genomic_DNA"/>
</dbReference>
<keyword evidence="1" id="KW-0805">Transcription regulation</keyword>
<dbReference type="GO" id="GO:0006352">
    <property type="term" value="P:DNA-templated transcription initiation"/>
    <property type="evidence" value="ECO:0007669"/>
    <property type="project" value="InterPro"/>
</dbReference>
<keyword evidence="3" id="KW-0238">DNA-binding</keyword>
<reference evidence="6 7" key="1">
    <citation type="submission" date="2015-09" db="EMBL/GenBank/DDBJ databases">
        <title>Draft genome sequence of Kouleothrix aurantiaca JCM 19913.</title>
        <authorList>
            <person name="Hemp J."/>
        </authorList>
    </citation>
    <scope>NUCLEOTIDE SEQUENCE [LARGE SCALE GENOMIC DNA]</scope>
    <source>
        <strain evidence="6 7">COM-B</strain>
    </source>
</reference>